<dbReference type="AlphaFoldDB" id="A0A485P2T2"/>
<feature type="transmembrane region" description="Helical" evidence="7">
    <location>
        <begin position="104"/>
        <end position="124"/>
    </location>
</feature>
<evidence type="ECO:0000256" key="2">
    <source>
        <dbReference type="ARBA" id="ARBA00022692"/>
    </source>
</evidence>
<gene>
    <name evidence="8" type="ORF">LYPA_23C010863</name>
</gene>
<dbReference type="Pfam" id="PF14880">
    <property type="entry name" value="COX14"/>
    <property type="match status" value="1"/>
</dbReference>
<keyword evidence="5 7" id="KW-0472">Membrane</keyword>
<evidence type="ECO:0000256" key="3">
    <source>
        <dbReference type="ARBA" id="ARBA00022989"/>
    </source>
</evidence>
<evidence type="ECO:0000256" key="1">
    <source>
        <dbReference type="ARBA" id="ARBA00004304"/>
    </source>
</evidence>
<accession>A0A485P2T2</accession>
<protein>
    <submittedName>
        <fullName evidence="8">Uncharacterized protein c12orf62</fullName>
    </submittedName>
</protein>
<evidence type="ECO:0000313" key="9">
    <source>
        <dbReference type="Proteomes" id="UP000386466"/>
    </source>
</evidence>
<dbReference type="InterPro" id="IPR029208">
    <property type="entry name" value="COX14"/>
</dbReference>
<dbReference type="Proteomes" id="UP000386466">
    <property type="component" value="Unassembled WGS sequence"/>
</dbReference>
<proteinExistence type="predicted"/>
<keyword evidence="3 7" id="KW-1133">Transmembrane helix</keyword>
<evidence type="ECO:0000256" key="5">
    <source>
        <dbReference type="ARBA" id="ARBA00023136"/>
    </source>
</evidence>
<keyword evidence="2 7" id="KW-0812">Transmembrane</keyword>
<organism evidence="8 9">
    <name type="scientific">Lynx pardinus</name>
    <name type="common">Iberian lynx</name>
    <name type="synonym">Felis pardina</name>
    <dbReference type="NCBI Taxonomy" id="191816"/>
    <lineage>
        <taxon>Eukaryota</taxon>
        <taxon>Metazoa</taxon>
        <taxon>Chordata</taxon>
        <taxon>Craniata</taxon>
        <taxon>Vertebrata</taxon>
        <taxon>Euteleostomi</taxon>
        <taxon>Mammalia</taxon>
        <taxon>Eutheria</taxon>
        <taxon>Laurasiatheria</taxon>
        <taxon>Carnivora</taxon>
        <taxon>Feliformia</taxon>
        <taxon>Felidae</taxon>
        <taxon>Felinae</taxon>
        <taxon>Lynx</taxon>
    </lineage>
</organism>
<feature type="compositionally biased region" description="Polar residues" evidence="6">
    <location>
        <begin position="1"/>
        <end position="12"/>
    </location>
</feature>
<keyword evidence="4" id="KW-0496">Mitochondrion</keyword>
<reference evidence="8 9" key="1">
    <citation type="submission" date="2019-01" db="EMBL/GenBank/DDBJ databases">
        <authorList>
            <person name="Alioto T."/>
            <person name="Alioto T."/>
        </authorList>
    </citation>
    <scope>NUCLEOTIDE SEQUENCE [LARGE SCALE GENOMIC DNA]</scope>
</reference>
<keyword evidence="9" id="KW-1185">Reference proteome</keyword>
<evidence type="ECO:0000256" key="6">
    <source>
        <dbReference type="SAM" id="MobiDB-lite"/>
    </source>
</evidence>
<dbReference type="PANTHER" id="PTHR36684">
    <property type="entry name" value="CYTOCHROME C OXIDASE ASSEMBLY PROTEIN COX14"/>
    <property type="match status" value="1"/>
</dbReference>
<sequence length="146" mass="16440">MDNDYNPQNATVLSERKTRLRMRSKGDWPGSTKAGTSRAAANESCILAPRVYANNAYMVRVAESGCARKLRRLRRPRLDAGELQHPGDNMPTAKQLADIGYKTFSTSMMLLTVYGGYLCSARVYHYFQRRSSRRQAAEEQKTSGVL</sequence>
<name>A0A485P2T2_LYNPA</name>
<dbReference type="PANTHER" id="PTHR36684:SF1">
    <property type="entry name" value="CYTOCHROME C OXIDASE ASSEMBLY PROTEIN COX14"/>
    <property type="match status" value="1"/>
</dbReference>
<evidence type="ECO:0000256" key="4">
    <source>
        <dbReference type="ARBA" id="ARBA00023128"/>
    </source>
</evidence>
<dbReference type="GO" id="GO:0033617">
    <property type="term" value="P:mitochondrial respiratory chain complex IV assembly"/>
    <property type="evidence" value="ECO:0007669"/>
    <property type="project" value="TreeGrafter"/>
</dbReference>
<dbReference type="GO" id="GO:0031966">
    <property type="term" value="C:mitochondrial membrane"/>
    <property type="evidence" value="ECO:0007669"/>
    <property type="project" value="UniProtKB-SubCell"/>
</dbReference>
<evidence type="ECO:0000256" key="7">
    <source>
        <dbReference type="SAM" id="Phobius"/>
    </source>
</evidence>
<dbReference type="EMBL" id="CAAGRJ010028229">
    <property type="protein sequence ID" value="VFV40010.1"/>
    <property type="molecule type" value="Genomic_DNA"/>
</dbReference>
<comment type="subcellular location">
    <subcellularLocation>
        <location evidence="1">Mitochondrion membrane</location>
        <topology evidence="1">Single-pass membrane protein</topology>
    </subcellularLocation>
</comment>
<feature type="region of interest" description="Disordered" evidence="6">
    <location>
        <begin position="1"/>
        <end position="36"/>
    </location>
</feature>
<evidence type="ECO:0000313" key="8">
    <source>
        <dbReference type="EMBL" id="VFV40010.1"/>
    </source>
</evidence>